<dbReference type="AlphaFoldDB" id="A0A0A9H6X5"/>
<sequence>MHVSMLRLGQLSQGIIRHNAQISQSVGKKVFMTFF</sequence>
<protein>
    <submittedName>
        <fullName evidence="1">Uncharacterized protein</fullName>
    </submittedName>
</protein>
<proteinExistence type="predicted"/>
<organism evidence="1">
    <name type="scientific">Arundo donax</name>
    <name type="common">Giant reed</name>
    <name type="synonym">Donax arundinaceus</name>
    <dbReference type="NCBI Taxonomy" id="35708"/>
    <lineage>
        <taxon>Eukaryota</taxon>
        <taxon>Viridiplantae</taxon>
        <taxon>Streptophyta</taxon>
        <taxon>Embryophyta</taxon>
        <taxon>Tracheophyta</taxon>
        <taxon>Spermatophyta</taxon>
        <taxon>Magnoliopsida</taxon>
        <taxon>Liliopsida</taxon>
        <taxon>Poales</taxon>
        <taxon>Poaceae</taxon>
        <taxon>PACMAD clade</taxon>
        <taxon>Arundinoideae</taxon>
        <taxon>Arundineae</taxon>
        <taxon>Arundo</taxon>
    </lineage>
</organism>
<name>A0A0A9H6X5_ARUDO</name>
<accession>A0A0A9H6X5</accession>
<dbReference type="EMBL" id="GBRH01166347">
    <property type="protein sequence ID" value="JAE31549.1"/>
    <property type="molecule type" value="Transcribed_RNA"/>
</dbReference>
<evidence type="ECO:0000313" key="1">
    <source>
        <dbReference type="EMBL" id="JAE31549.1"/>
    </source>
</evidence>
<reference evidence="1" key="2">
    <citation type="journal article" date="2015" name="Data Brief">
        <title>Shoot transcriptome of the giant reed, Arundo donax.</title>
        <authorList>
            <person name="Barrero R.A."/>
            <person name="Guerrero F.D."/>
            <person name="Moolhuijzen P."/>
            <person name="Goolsby J.A."/>
            <person name="Tidwell J."/>
            <person name="Bellgard S.E."/>
            <person name="Bellgard M.I."/>
        </authorList>
    </citation>
    <scope>NUCLEOTIDE SEQUENCE</scope>
    <source>
        <tissue evidence="1">Shoot tissue taken approximately 20 cm above the soil surface</tissue>
    </source>
</reference>
<reference evidence="1" key="1">
    <citation type="submission" date="2014-09" db="EMBL/GenBank/DDBJ databases">
        <authorList>
            <person name="Magalhaes I.L.F."/>
            <person name="Oliveira U."/>
            <person name="Santos F.R."/>
            <person name="Vidigal T.H.D.A."/>
            <person name="Brescovit A.D."/>
            <person name="Santos A.J."/>
        </authorList>
    </citation>
    <scope>NUCLEOTIDE SEQUENCE</scope>
    <source>
        <tissue evidence="1">Shoot tissue taken approximately 20 cm above the soil surface</tissue>
    </source>
</reference>